<comment type="caution">
    <text evidence="2">The sequence shown here is derived from an EMBL/GenBank/DDBJ whole genome shotgun (WGS) entry which is preliminary data.</text>
</comment>
<reference evidence="2 3" key="1">
    <citation type="journal article" date="2016" name="Nat. Commun.">
        <title>Thousands of microbial genomes shed light on interconnected biogeochemical processes in an aquifer system.</title>
        <authorList>
            <person name="Anantharaman K."/>
            <person name="Brown C.T."/>
            <person name="Hug L.A."/>
            <person name="Sharon I."/>
            <person name="Castelle C.J."/>
            <person name="Probst A.J."/>
            <person name="Thomas B.C."/>
            <person name="Singh A."/>
            <person name="Wilkins M.J."/>
            <person name="Karaoz U."/>
            <person name="Brodie E.L."/>
            <person name="Williams K.H."/>
            <person name="Hubbard S.S."/>
            <person name="Banfield J.F."/>
        </authorList>
    </citation>
    <scope>NUCLEOTIDE SEQUENCE [LARGE SCALE GENOMIC DNA]</scope>
</reference>
<evidence type="ECO:0000259" key="1">
    <source>
        <dbReference type="PROSITE" id="PS51677"/>
    </source>
</evidence>
<dbReference type="InterPro" id="IPR002509">
    <property type="entry name" value="NODB_dom"/>
</dbReference>
<dbReference type="PROSITE" id="PS51677">
    <property type="entry name" value="NODB"/>
    <property type="match status" value="1"/>
</dbReference>
<dbReference type="Gene3D" id="3.20.20.370">
    <property type="entry name" value="Glycoside hydrolase/deacetylase"/>
    <property type="match status" value="1"/>
</dbReference>
<accession>A0A1F7RJ65</accession>
<dbReference type="Pfam" id="PF11959">
    <property type="entry name" value="DUF3473"/>
    <property type="match status" value="1"/>
</dbReference>
<dbReference type="Pfam" id="PF01522">
    <property type="entry name" value="Polysacc_deac_1"/>
    <property type="match status" value="1"/>
</dbReference>
<evidence type="ECO:0000313" key="3">
    <source>
        <dbReference type="Proteomes" id="UP000178526"/>
    </source>
</evidence>
<dbReference type="CDD" id="cd10941">
    <property type="entry name" value="CE4_PuuE_HpPgdA_like_2"/>
    <property type="match status" value="1"/>
</dbReference>
<feature type="domain" description="NodB homology" evidence="1">
    <location>
        <begin position="34"/>
        <end position="294"/>
    </location>
</feature>
<protein>
    <submittedName>
        <fullName evidence="2">Polysaccharide deacetylase</fullName>
    </submittedName>
</protein>
<dbReference type="EMBL" id="MGDB01000075">
    <property type="protein sequence ID" value="OGL41208.1"/>
    <property type="molecule type" value="Genomic_DNA"/>
</dbReference>
<gene>
    <name evidence="2" type="ORF">A2042_04685</name>
</gene>
<organism evidence="2 3">
    <name type="scientific">Candidatus Schekmanbacteria bacterium GWA2_38_11</name>
    <dbReference type="NCBI Taxonomy" id="1817876"/>
    <lineage>
        <taxon>Bacteria</taxon>
        <taxon>Candidatus Schekmaniibacteriota</taxon>
    </lineage>
</organism>
<dbReference type="PANTHER" id="PTHR47561:SF1">
    <property type="entry name" value="POLYSACCHARIDE DEACETYLASE FAMILY PROTEIN (AFU_ORTHOLOGUE AFUA_6G05030)"/>
    <property type="match status" value="1"/>
</dbReference>
<evidence type="ECO:0000313" key="2">
    <source>
        <dbReference type="EMBL" id="OGL41208.1"/>
    </source>
</evidence>
<dbReference type="NCBIfam" id="TIGR03006">
    <property type="entry name" value="pepcterm_polyde"/>
    <property type="match status" value="1"/>
</dbReference>
<dbReference type="AlphaFoldDB" id="A0A1F7RJ65"/>
<name>A0A1F7RJ65_9BACT</name>
<dbReference type="InterPro" id="IPR014344">
    <property type="entry name" value="XrtA_polysacc_deacetyl"/>
</dbReference>
<dbReference type="GO" id="GO:0005975">
    <property type="term" value="P:carbohydrate metabolic process"/>
    <property type="evidence" value="ECO:0007669"/>
    <property type="project" value="InterPro"/>
</dbReference>
<dbReference type="PANTHER" id="PTHR47561">
    <property type="entry name" value="POLYSACCHARIDE DEACETYLASE FAMILY PROTEIN (AFU_ORTHOLOGUE AFUA_6G05030)"/>
    <property type="match status" value="1"/>
</dbReference>
<sequence>MKKEVKKKIILSGEEKVNVLSIDVEDYYHVAAFEKHVRFEDWDKFESRVERNTRHLLELLSQGNIKATFFFLGWVAEKNKSLVREVKSQGHEIGCHSFSHKMIFTQQREEFKKDIERSKSILEDLIGEKVIGYRAPTYSITKDSLWALDVLIEMGFQYDSSIFPIFHDRYGIPDFPRSPHFINREGFGRILEFPLSTIKILNQNIPIAGGGYFRIFPYKLIRFGIRKINLVENESAIIYLHPWEFDPDQPRINGSFLSKFRHYINLQNTKKRFCRLIKDFKFTSFENIIKIYKY</sequence>
<dbReference type="InterPro" id="IPR045235">
    <property type="entry name" value="PuuE_HpPgdA-like"/>
</dbReference>
<dbReference type="SUPFAM" id="SSF88713">
    <property type="entry name" value="Glycoside hydrolase/deacetylase"/>
    <property type="match status" value="1"/>
</dbReference>
<dbReference type="GO" id="GO:0016810">
    <property type="term" value="F:hydrolase activity, acting on carbon-nitrogen (but not peptide) bonds"/>
    <property type="evidence" value="ECO:0007669"/>
    <property type="project" value="InterPro"/>
</dbReference>
<dbReference type="InterPro" id="IPR011330">
    <property type="entry name" value="Glyco_hydro/deAcase_b/a-brl"/>
</dbReference>
<proteinExistence type="predicted"/>
<dbReference type="InterPro" id="IPR022560">
    <property type="entry name" value="DUF3473"/>
</dbReference>
<dbReference type="Proteomes" id="UP000178526">
    <property type="component" value="Unassembled WGS sequence"/>
</dbReference>